<evidence type="ECO:0000313" key="1">
    <source>
        <dbReference type="EMBL" id="ADQ69093.1"/>
    </source>
</evidence>
<dbReference type="AlphaFoldDB" id="E4NVA4"/>
<evidence type="ECO:0000313" key="2">
    <source>
        <dbReference type="Proteomes" id="UP000006663"/>
    </source>
</evidence>
<name>E4NVA4_HALBP</name>
<sequence>MSEVGWTWELTATAQDVLSVLSPTEQERILKIST</sequence>
<geneLocation type="plasmid" evidence="1 2">
    <name>pHBOR02</name>
</geneLocation>
<dbReference type="KEGG" id="hbo:Hbor_35730"/>
<dbReference type="EMBL" id="CP001692">
    <property type="protein sequence ID" value="ADQ69093.1"/>
    <property type="molecule type" value="Genomic_DNA"/>
</dbReference>
<proteinExistence type="predicted"/>
<reference evidence="2" key="1">
    <citation type="journal article" date="2009" name="Stand. Genomic Sci.">
        <title>Complete genome sequence of Halogeometricum borinquense type strain (PR3).</title>
        <authorList>
            <person name="Malfatti S."/>
            <person name="Tindall B.J."/>
            <person name="Schneider S."/>
            <person name="Fahnrich R."/>
            <person name="Lapidus A."/>
            <person name="Labuttii K."/>
            <person name="Copeland A."/>
            <person name="Glavina Del Rio T."/>
            <person name="Nolan M."/>
            <person name="Chen F."/>
            <person name="Lucas S."/>
            <person name="Tice H."/>
            <person name="Cheng J.F."/>
            <person name="Bruce D."/>
            <person name="Goodwin L."/>
            <person name="Pitluck S."/>
            <person name="Anderson I."/>
            <person name="Pati A."/>
            <person name="Ivanova N."/>
            <person name="Mavromatis K."/>
            <person name="Chen A."/>
            <person name="Palaniappan K."/>
            <person name="D'haeseleer P."/>
            <person name="Goker M."/>
            <person name="Bristow J."/>
            <person name="Eisen J.A."/>
            <person name="Markowitz V."/>
            <person name="Hugenholtz P."/>
            <person name="Kyrpides N.C."/>
            <person name="Klenk H.P."/>
            <person name="Chain P."/>
        </authorList>
    </citation>
    <scope>NUCLEOTIDE SEQUENCE [LARGE SCALE GENOMIC DNA]</scope>
    <source>
        <strain evidence="2">ATCC 700274 / DSM 11551 / JCM 10706 / KCTC 4070 / PR3</strain>
        <plasmid evidence="2">pHBOR02</plasmid>
    </source>
</reference>
<gene>
    <name evidence="1" type="ordered locus">Hbor_35730</name>
</gene>
<dbReference type="Proteomes" id="UP000006663">
    <property type="component" value="Plasmid pHBOR02"/>
</dbReference>
<keyword evidence="2" id="KW-1185">Reference proteome</keyword>
<keyword evidence="1" id="KW-0614">Plasmid</keyword>
<accession>E4NVA4</accession>
<dbReference type="HOGENOM" id="CLU_3371293_0_0_2"/>
<protein>
    <submittedName>
        <fullName evidence="1">Uncharacterized protein</fullName>
    </submittedName>
</protein>
<organism evidence="1 2">
    <name type="scientific">Halogeometricum borinquense (strain ATCC 700274 / DSM 11551 / JCM 10706 / KCTC 4070 / PR3)</name>
    <dbReference type="NCBI Taxonomy" id="469382"/>
    <lineage>
        <taxon>Archaea</taxon>
        <taxon>Methanobacteriati</taxon>
        <taxon>Methanobacteriota</taxon>
        <taxon>Stenosarchaea group</taxon>
        <taxon>Halobacteria</taxon>
        <taxon>Halobacteriales</taxon>
        <taxon>Haloferacaceae</taxon>
        <taxon>Halogeometricum</taxon>
    </lineage>
</organism>